<dbReference type="InterPro" id="IPR018289">
    <property type="entry name" value="MULE_transposase_dom"/>
</dbReference>
<feature type="domain" description="MULE transposase" evidence="1">
    <location>
        <begin position="265"/>
        <end position="361"/>
    </location>
</feature>
<evidence type="ECO:0000313" key="3">
    <source>
        <dbReference type="Proteomes" id="UP001219525"/>
    </source>
</evidence>
<reference evidence="2" key="1">
    <citation type="submission" date="2023-03" db="EMBL/GenBank/DDBJ databases">
        <title>Massive genome expansion in bonnet fungi (Mycena s.s.) driven by repeated elements and novel gene families across ecological guilds.</title>
        <authorList>
            <consortium name="Lawrence Berkeley National Laboratory"/>
            <person name="Harder C.B."/>
            <person name="Miyauchi S."/>
            <person name="Viragh M."/>
            <person name="Kuo A."/>
            <person name="Thoen E."/>
            <person name="Andreopoulos B."/>
            <person name="Lu D."/>
            <person name="Skrede I."/>
            <person name="Drula E."/>
            <person name="Henrissat B."/>
            <person name="Morin E."/>
            <person name="Kohler A."/>
            <person name="Barry K."/>
            <person name="LaButti K."/>
            <person name="Morin E."/>
            <person name="Salamov A."/>
            <person name="Lipzen A."/>
            <person name="Mereny Z."/>
            <person name="Hegedus B."/>
            <person name="Baldrian P."/>
            <person name="Stursova M."/>
            <person name="Weitz H."/>
            <person name="Taylor A."/>
            <person name="Grigoriev I.V."/>
            <person name="Nagy L.G."/>
            <person name="Martin F."/>
            <person name="Kauserud H."/>
        </authorList>
    </citation>
    <scope>NUCLEOTIDE SEQUENCE</scope>
    <source>
        <strain evidence="2">9144</strain>
    </source>
</reference>
<accession>A0AAD6Y0I9</accession>
<dbReference type="Pfam" id="PF10551">
    <property type="entry name" value="MULE"/>
    <property type="match status" value="1"/>
</dbReference>
<evidence type="ECO:0000313" key="2">
    <source>
        <dbReference type="EMBL" id="KAJ7193521.1"/>
    </source>
</evidence>
<protein>
    <recommendedName>
        <fullName evidence="1">MULE transposase domain-containing protein</fullName>
    </recommendedName>
</protein>
<organism evidence="2 3">
    <name type="scientific">Mycena pura</name>
    <dbReference type="NCBI Taxonomy" id="153505"/>
    <lineage>
        <taxon>Eukaryota</taxon>
        <taxon>Fungi</taxon>
        <taxon>Dikarya</taxon>
        <taxon>Basidiomycota</taxon>
        <taxon>Agaricomycotina</taxon>
        <taxon>Agaricomycetes</taxon>
        <taxon>Agaricomycetidae</taxon>
        <taxon>Agaricales</taxon>
        <taxon>Marasmiineae</taxon>
        <taxon>Mycenaceae</taxon>
        <taxon>Mycena</taxon>
    </lineage>
</organism>
<gene>
    <name evidence="2" type="ORF">GGX14DRAFT_378895</name>
</gene>
<proteinExistence type="predicted"/>
<dbReference type="Proteomes" id="UP001219525">
    <property type="component" value="Unassembled WGS sequence"/>
</dbReference>
<keyword evidence="3" id="KW-1185">Reference proteome</keyword>
<dbReference type="AlphaFoldDB" id="A0AAD6Y0I9"/>
<comment type="caution">
    <text evidence="2">The sequence shown here is derived from an EMBL/GenBank/DDBJ whole genome shotgun (WGS) entry which is preliminary data.</text>
</comment>
<evidence type="ECO:0000259" key="1">
    <source>
        <dbReference type="Pfam" id="PF10551"/>
    </source>
</evidence>
<dbReference type="EMBL" id="JARJCW010000107">
    <property type="protein sequence ID" value="KAJ7193521.1"/>
    <property type="molecule type" value="Genomic_DNA"/>
</dbReference>
<feature type="non-terminal residue" evidence="2">
    <location>
        <position position="403"/>
    </location>
</feature>
<sequence>MDDADSELNITTVEDFLAAISMDEDCRTFGAFVDAAVLQKEGRNLADAIASEIFEAIGYRFIYFRKYEQRRSNGTRYQYYCAQNDARKKKPKKHEDPEKQRAKRQMARFDCDGYLYITTYDDSRNARITLKHNDNHVPYQNRDVPQNVKDYISVNPGLTTSQVWTWVLQLPEYQDKKRAYLFPRRAIYHIIRKRDSVHYRRDDDELKSARKIIEEASQEQCGMHDKQPLYRAEKIPLPEIDGFSVVAFALPEPLRKWGGRVRELALDSSWSTNKTQYELFSILGEVAGSGCPLGYLLIKSRKNSEAGGKQRYIAAVLAHLRDTWKICPIVTLTDKDWSEINACLEQFPDAKHQLCFWHFLKAIKRRLAVLRRQPAPYDYRAACREFNFIDPKFVPVGQATEVL</sequence>
<name>A0AAD6Y0I9_9AGAR</name>